<proteinExistence type="inferred from homology"/>
<keyword evidence="4" id="KW-0904">Protein phosphatase</keyword>
<evidence type="ECO:0000256" key="4">
    <source>
        <dbReference type="ARBA" id="ARBA00022912"/>
    </source>
</evidence>
<organism evidence="8 9">
    <name type="scientific">Hondaea fermentalgiana</name>
    <dbReference type="NCBI Taxonomy" id="2315210"/>
    <lineage>
        <taxon>Eukaryota</taxon>
        <taxon>Sar</taxon>
        <taxon>Stramenopiles</taxon>
        <taxon>Bigyra</taxon>
        <taxon>Labyrinthulomycetes</taxon>
        <taxon>Thraustochytrida</taxon>
        <taxon>Thraustochytriidae</taxon>
        <taxon>Hondaea</taxon>
    </lineage>
</organism>
<protein>
    <recommendedName>
        <fullName evidence="2">protein-tyrosine-phosphatase</fullName>
        <ecNumber evidence="2">3.1.3.48</ecNumber>
    </recommendedName>
</protein>
<feature type="region of interest" description="Disordered" evidence="5">
    <location>
        <begin position="488"/>
        <end position="509"/>
    </location>
</feature>
<dbReference type="CDD" id="cd14498">
    <property type="entry name" value="DSP"/>
    <property type="match status" value="1"/>
</dbReference>
<dbReference type="InParanoid" id="A0A2R5GDX4"/>
<evidence type="ECO:0000259" key="6">
    <source>
        <dbReference type="PROSITE" id="PS50054"/>
    </source>
</evidence>
<keyword evidence="3" id="KW-0378">Hydrolase</keyword>
<feature type="region of interest" description="Disordered" evidence="5">
    <location>
        <begin position="100"/>
        <end position="185"/>
    </location>
</feature>
<keyword evidence="9" id="KW-1185">Reference proteome</keyword>
<reference evidence="8 9" key="1">
    <citation type="submission" date="2017-12" db="EMBL/GenBank/DDBJ databases">
        <title>Sequencing, de novo assembly and annotation of complete genome of a new Thraustochytrid species, strain FCC1311.</title>
        <authorList>
            <person name="Sedici K."/>
            <person name="Godart F."/>
            <person name="Aiese Cigliano R."/>
            <person name="Sanseverino W."/>
            <person name="Barakat M."/>
            <person name="Ortet P."/>
            <person name="Marechal E."/>
            <person name="Cagnac O."/>
            <person name="Amato A."/>
        </authorList>
    </citation>
    <scope>NUCLEOTIDE SEQUENCE [LARGE SCALE GENOMIC DNA]</scope>
</reference>
<dbReference type="InterPro" id="IPR020422">
    <property type="entry name" value="TYR_PHOSPHATASE_DUAL_dom"/>
</dbReference>
<dbReference type="InterPro" id="IPR029021">
    <property type="entry name" value="Prot-tyrosine_phosphatase-like"/>
</dbReference>
<dbReference type="SUPFAM" id="SSF52799">
    <property type="entry name" value="(Phosphotyrosine protein) phosphatases II"/>
    <property type="match status" value="1"/>
</dbReference>
<feature type="domain" description="Tyrosine-protein phosphatase" evidence="6">
    <location>
        <begin position="293"/>
        <end position="440"/>
    </location>
</feature>
<dbReference type="EC" id="3.1.3.48" evidence="2"/>
<evidence type="ECO:0000313" key="8">
    <source>
        <dbReference type="EMBL" id="GBG29137.1"/>
    </source>
</evidence>
<dbReference type="Pfam" id="PF00782">
    <property type="entry name" value="DSPc"/>
    <property type="match status" value="1"/>
</dbReference>
<dbReference type="PROSITE" id="PS50056">
    <property type="entry name" value="TYR_PHOSPHATASE_2"/>
    <property type="match status" value="1"/>
</dbReference>
<evidence type="ECO:0000313" key="9">
    <source>
        <dbReference type="Proteomes" id="UP000241890"/>
    </source>
</evidence>
<dbReference type="PANTHER" id="PTHR10159">
    <property type="entry name" value="DUAL SPECIFICITY PROTEIN PHOSPHATASE"/>
    <property type="match status" value="1"/>
</dbReference>
<evidence type="ECO:0000256" key="5">
    <source>
        <dbReference type="SAM" id="MobiDB-lite"/>
    </source>
</evidence>
<dbReference type="InterPro" id="IPR000340">
    <property type="entry name" value="Dual-sp_phosphatase_cat-dom"/>
</dbReference>
<dbReference type="PROSITE" id="PS50054">
    <property type="entry name" value="TYR_PHOSPHATASE_DUAL"/>
    <property type="match status" value="1"/>
</dbReference>
<dbReference type="Gene3D" id="3.90.190.10">
    <property type="entry name" value="Protein tyrosine phosphatase superfamily"/>
    <property type="match status" value="1"/>
</dbReference>
<name>A0A2R5GDX4_9STRA</name>
<evidence type="ECO:0000256" key="3">
    <source>
        <dbReference type="ARBA" id="ARBA00022801"/>
    </source>
</evidence>
<evidence type="ECO:0000259" key="7">
    <source>
        <dbReference type="PROSITE" id="PS50056"/>
    </source>
</evidence>
<dbReference type="EMBL" id="BEYU01000053">
    <property type="protein sequence ID" value="GBG29137.1"/>
    <property type="molecule type" value="Genomic_DNA"/>
</dbReference>
<comment type="similarity">
    <text evidence="1">Belongs to the protein-tyrosine phosphatase family. Non-receptor class dual specificity subfamily.</text>
</comment>
<dbReference type="Proteomes" id="UP000241890">
    <property type="component" value="Unassembled WGS sequence"/>
</dbReference>
<accession>A0A2R5GDX4</accession>
<gene>
    <name evidence="8" type="ORF">FCC1311_053602</name>
</gene>
<dbReference type="GO" id="GO:0004725">
    <property type="term" value="F:protein tyrosine phosphatase activity"/>
    <property type="evidence" value="ECO:0007669"/>
    <property type="project" value="UniProtKB-EC"/>
</dbReference>
<dbReference type="GO" id="GO:0043409">
    <property type="term" value="P:negative regulation of MAPK cascade"/>
    <property type="evidence" value="ECO:0007669"/>
    <property type="project" value="TreeGrafter"/>
</dbReference>
<evidence type="ECO:0000256" key="2">
    <source>
        <dbReference type="ARBA" id="ARBA00013064"/>
    </source>
</evidence>
<sequence>MQERTRHLQHPALVRTATDADVKGLTQGFTMLQSPRAASTTTAAAAALRQRTPREVETSDAKVARYRSEDRNVHARVALRDGPAVMPRLRAAHSSPACENLVSGATPRGGLRAANTPSPPPRGFSAKDTEPGVGERPWTADDVVSKTGAPGHAEHLSPGDQPSSGRLWHPSGKHDASPLACGGMPSQRQRKALIGAHGKALSADALQVVSPWRDRLLPDLGALDEAKVATASHRDASKSAATTTSASLTQPAKVDNWLKKLDKKIEEAVLQVFMVTPQTPRLDTGGGGKPEQLCTRVLDHLYIGSMFALSDNATECMDAHGLTALIDCSTRRRQHPNVVLPEGTSLLTLYLRDKTTQDVSGTFLPAIQFIEETMREGGKVLVFCQRGISRSATIILAYLIWKFNWSYADAVNFLKQKRNKVNPNIGFSMQLMTWATTRPSTVTRQTLLYRVDLSDQERTFRAFPDGVRTSLALASGPAVEVRRSMFAPMTGRENPGNEPPGNAASSSGDNVQQLPRCWLACAPACETQFVWHDVDTPEEVLAAAERAATLFSTFEEAPPRVVRVPCGYENATFWHALALAHGDEVEVSPSLRGRRAITVEQQDVKHTL</sequence>
<feature type="domain" description="Tyrosine specific protein phosphatases" evidence="7">
    <location>
        <begin position="361"/>
        <end position="418"/>
    </location>
</feature>
<dbReference type="PANTHER" id="PTHR10159:SF529">
    <property type="entry name" value="TYROSINE-PROTEIN PHOSPHATASE DOMAIN-CONTAINING PROTEIN"/>
    <property type="match status" value="1"/>
</dbReference>
<dbReference type="SMART" id="SM00195">
    <property type="entry name" value="DSPc"/>
    <property type="match status" value="1"/>
</dbReference>
<dbReference type="GO" id="GO:0005737">
    <property type="term" value="C:cytoplasm"/>
    <property type="evidence" value="ECO:0007669"/>
    <property type="project" value="TreeGrafter"/>
</dbReference>
<dbReference type="OrthoDB" id="10252009at2759"/>
<comment type="caution">
    <text evidence="8">The sequence shown here is derived from an EMBL/GenBank/DDBJ whole genome shotgun (WGS) entry which is preliminary data.</text>
</comment>
<evidence type="ECO:0000256" key="1">
    <source>
        <dbReference type="ARBA" id="ARBA00008601"/>
    </source>
</evidence>
<dbReference type="InterPro" id="IPR000387">
    <property type="entry name" value="Tyr_Pase_dom"/>
</dbReference>
<dbReference type="AlphaFoldDB" id="A0A2R5GDX4"/>